<feature type="transmembrane region" description="Helical" evidence="1">
    <location>
        <begin position="361"/>
        <end position="381"/>
    </location>
</feature>
<evidence type="ECO:0000313" key="3">
    <source>
        <dbReference type="Proteomes" id="UP000176204"/>
    </source>
</evidence>
<feature type="transmembrane region" description="Helical" evidence="1">
    <location>
        <begin position="301"/>
        <end position="322"/>
    </location>
</feature>
<evidence type="ECO:0000256" key="1">
    <source>
        <dbReference type="SAM" id="Phobius"/>
    </source>
</evidence>
<name>A0A1C7PBT8_9BACT</name>
<feature type="transmembrane region" description="Helical" evidence="1">
    <location>
        <begin position="329"/>
        <end position="349"/>
    </location>
</feature>
<feature type="transmembrane region" description="Helical" evidence="1">
    <location>
        <begin position="60"/>
        <end position="87"/>
    </location>
</feature>
<dbReference type="EMBL" id="LT629973">
    <property type="protein sequence ID" value="SEH95399.1"/>
    <property type="molecule type" value="Genomic_DNA"/>
</dbReference>
<proteinExistence type="predicted"/>
<organism evidence="2 3">
    <name type="scientific">Akkermansia glycaniphila</name>
    <dbReference type="NCBI Taxonomy" id="1679444"/>
    <lineage>
        <taxon>Bacteria</taxon>
        <taxon>Pseudomonadati</taxon>
        <taxon>Verrucomicrobiota</taxon>
        <taxon>Verrucomicrobiia</taxon>
        <taxon>Verrucomicrobiales</taxon>
        <taxon>Akkermansiaceae</taxon>
        <taxon>Akkermansia</taxon>
    </lineage>
</organism>
<feature type="transmembrane region" description="Helical" evidence="1">
    <location>
        <begin position="108"/>
        <end position="128"/>
    </location>
</feature>
<gene>
    <name evidence="2" type="ORF">PYTT_2034</name>
</gene>
<accession>A0A1C7PBT8</accession>
<dbReference type="Proteomes" id="UP000176204">
    <property type="component" value="Chromosome I"/>
</dbReference>
<feature type="transmembrane region" description="Helical" evidence="1">
    <location>
        <begin position="258"/>
        <end position="281"/>
    </location>
</feature>
<reference evidence="3" key="1">
    <citation type="submission" date="2016-09" db="EMBL/GenBank/DDBJ databases">
        <authorList>
            <person name="Koehorst J."/>
        </authorList>
    </citation>
    <scope>NUCLEOTIDE SEQUENCE [LARGE SCALE GENOMIC DNA]</scope>
</reference>
<feature type="transmembrane region" description="Helical" evidence="1">
    <location>
        <begin position="220"/>
        <end position="246"/>
    </location>
</feature>
<dbReference type="AlphaFoldDB" id="A0A1C7PBT8"/>
<keyword evidence="3" id="KW-1185">Reference proteome</keyword>
<dbReference type="KEGG" id="agl:PYTT_2034"/>
<sequence>MGDGVSSGVSGGSFAFSRRGVLLLCLGVLMVAGVMLHRVYEAWPSDEGSFFGVPMFRWKAALATGVFCSGVLAAALGLGALFWWMVLRVTGAGWSDDVRGVWCGLCRASVWGWLLVLLVLQVMLPVLYPWAMEAARAAAAGQAVDWGGNDVRGWWLAEPFFKGRSCAVFGLFAVMFLLMGMFRRRGRVRHERLVAAVCLPLLVAAVAVAGVDWWMVRSAWVSSMLPFCFLAFGATAAVASAVLAGAGSWTKSVVRKMGLLLLAALAFKVYFSYSQFMLIQYGNLPHEWEFYRVRSAGMWEGWLPAMFGVWVLCVLAMAFVPACRRRRGALRVVAVLALAASAAEGFWYVAPGIVWDVPDAAFVWVYAGCLAVVAGMGWLVFRAFGSGREAEE</sequence>
<dbReference type="STRING" id="1679444.PYTT_2034"/>
<feature type="transmembrane region" description="Helical" evidence="1">
    <location>
        <begin position="21"/>
        <end position="40"/>
    </location>
</feature>
<keyword evidence="1" id="KW-1133">Transmembrane helix</keyword>
<keyword evidence="1" id="KW-0472">Membrane</keyword>
<feature type="transmembrane region" description="Helical" evidence="1">
    <location>
        <begin position="161"/>
        <end position="181"/>
    </location>
</feature>
<protein>
    <submittedName>
        <fullName evidence="2">Uncharacterized protein</fullName>
    </submittedName>
</protein>
<keyword evidence="1" id="KW-0812">Transmembrane</keyword>
<evidence type="ECO:0000313" key="2">
    <source>
        <dbReference type="EMBL" id="SEH95399.1"/>
    </source>
</evidence>
<feature type="transmembrane region" description="Helical" evidence="1">
    <location>
        <begin position="193"/>
        <end position="214"/>
    </location>
</feature>